<dbReference type="Proteomes" id="UP000886785">
    <property type="component" value="Unassembled WGS sequence"/>
</dbReference>
<evidence type="ECO:0000256" key="2">
    <source>
        <dbReference type="ARBA" id="ARBA00009152"/>
    </source>
</evidence>
<dbReference type="EMBL" id="DVHF01000036">
    <property type="protein sequence ID" value="HIR56612.1"/>
    <property type="molecule type" value="Genomic_DNA"/>
</dbReference>
<dbReference type="GO" id="GO:0004401">
    <property type="term" value="F:histidinol-phosphatase activity"/>
    <property type="evidence" value="ECO:0007669"/>
    <property type="project" value="UniProtKB-UniRule"/>
</dbReference>
<evidence type="ECO:0000256" key="7">
    <source>
        <dbReference type="ARBA" id="ARBA00049158"/>
    </source>
</evidence>
<dbReference type="SUPFAM" id="SSF89550">
    <property type="entry name" value="PHP domain-like"/>
    <property type="match status" value="1"/>
</dbReference>
<dbReference type="PANTHER" id="PTHR21039:SF0">
    <property type="entry name" value="HISTIDINOL-PHOSPHATASE"/>
    <property type="match status" value="1"/>
</dbReference>
<comment type="similarity">
    <text evidence="2 8">Belongs to the PHP hydrolase family. HisK subfamily.</text>
</comment>
<keyword evidence="6 8" id="KW-0368">Histidine biosynthesis</keyword>
<dbReference type="InterPro" id="IPR010140">
    <property type="entry name" value="Histidinol_P_phosphatase_HisJ"/>
</dbReference>
<proteinExistence type="inferred from homology"/>
<evidence type="ECO:0000313" key="11">
    <source>
        <dbReference type="Proteomes" id="UP000886785"/>
    </source>
</evidence>
<dbReference type="GO" id="GO:0000105">
    <property type="term" value="P:L-histidine biosynthetic process"/>
    <property type="evidence" value="ECO:0007669"/>
    <property type="project" value="UniProtKB-UniRule"/>
</dbReference>
<reference evidence="10" key="1">
    <citation type="submission" date="2020-10" db="EMBL/GenBank/DDBJ databases">
        <authorList>
            <person name="Gilroy R."/>
        </authorList>
    </citation>
    <scope>NUCLEOTIDE SEQUENCE</scope>
    <source>
        <strain evidence="10">ChiSjej1B19-7085</strain>
    </source>
</reference>
<dbReference type="InterPro" id="IPR016195">
    <property type="entry name" value="Pol/histidinol_Pase-like"/>
</dbReference>
<comment type="caution">
    <text evidence="10">The sequence shown here is derived from an EMBL/GenBank/DDBJ whole genome shotgun (WGS) entry which is preliminary data.</text>
</comment>
<evidence type="ECO:0000256" key="8">
    <source>
        <dbReference type="RuleBase" id="RU366003"/>
    </source>
</evidence>
<accession>A0A9D1DPN6</accession>
<dbReference type="Pfam" id="PF02811">
    <property type="entry name" value="PHP"/>
    <property type="match status" value="1"/>
</dbReference>
<comment type="pathway">
    <text evidence="1 8">Amino-acid biosynthesis; L-histidine biosynthesis; L-histidine from 5-phospho-alpha-D-ribose 1-diphosphate: step 8/9.</text>
</comment>
<comment type="catalytic activity">
    <reaction evidence="7 8">
        <text>L-histidinol phosphate + H2O = L-histidinol + phosphate</text>
        <dbReference type="Rhea" id="RHEA:14465"/>
        <dbReference type="ChEBI" id="CHEBI:15377"/>
        <dbReference type="ChEBI" id="CHEBI:43474"/>
        <dbReference type="ChEBI" id="CHEBI:57699"/>
        <dbReference type="ChEBI" id="CHEBI:57980"/>
        <dbReference type="EC" id="3.1.3.15"/>
    </reaction>
</comment>
<evidence type="ECO:0000313" key="10">
    <source>
        <dbReference type="EMBL" id="HIR56612.1"/>
    </source>
</evidence>
<feature type="domain" description="PHP" evidence="9">
    <location>
        <begin position="8"/>
        <end position="197"/>
    </location>
</feature>
<dbReference type="AlphaFoldDB" id="A0A9D1DPN6"/>
<keyword evidence="5 8" id="KW-0378">Hydrolase</keyword>
<dbReference type="NCBIfam" id="TIGR01856">
    <property type="entry name" value="hisJ_fam"/>
    <property type="match status" value="1"/>
</dbReference>
<evidence type="ECO:0000256" key="6">
    <source>
        <dbReference type="ARBA" id="ARBA00023102"/>
    </source>
</evidence>
<evidence type="ECO:0000256" key="5">
    <source>
        <dbReference type="ARBA" id="ARBA00022801"/>
    </source>
</evidence>
<dbReference type="PANTHER" id="PTHR21039">
    <property type="entry name" value="HISTIDINOL PHOSPHATASE-RELATED"/>
    <property type="match status" value="1"/>
</dbReference>
<evidence type="ECO:0000256" key="3">
    <source>
        <dbReference type="ARBA" id="ARBA00013085"/>
    </source>
</evidence>
<gene>
    <name evidence="10" type="ORF">IAA54_03005</name>
</gene>
<dbReference type="GO" id="GO:0005737">
    <property type="term" value="C:cytoplasm"/>
    <property type="evidence" value="ECO:0007669"/>
    <property type="project" value="TreeGrafter"/>
</dbReference>
<organism evidence="10 11">
    <name type="scientific">Candidatus Gallacutalibacter pullicola</name>
    <dbReference type="NCBI Taxonomy" id="2840830"/>
    <lineage>
        <taxon>Bacteria</taxon>
        <taxon>Bacillati</taxon>
        <taxon>Bacillota</taxon>
        <taxon>Clostridia</taxon>
        <taxon>Eubacteriales</taxon>
        <taxon>Candidatus Gallacutalibacter</taxon>
    </lineage>
</organism>
<protein>
    <recommendedName>
        <fullName evidence="3 8">Histidinol-phosphatase</fullName>
        <shortName evidence="8">HolPase</shortName>
        <ecNumber evidence="3 8">3.1.3.15</ecNumber>
    </recommendedName>
</protein>
<keyword evidence="4 8" id="KW-0028">Amino-acid biosynthesis</keyword>
<reference evidence="10" key="2">
    <citation type="journal article" date="2021" name="PeerJ">
        <title>Extensive microbial diversity within the chicken gut microbiome revealed by metagenomics and culture.</title>
        <authorList>
            <person name="Gilroy R."/>
            <person name="Ravi A."/>
            <person name="Getino M."/>
            <person name="Pursley I."/>
            <person name="Horton D.L."/>
            <person name="Alikhan N.F."/>
            <person name="Baker D."/>
            <person name="Gharbi K."/>
            <person name="Hall N."/>
            <person name="Watson M."/>
            <person name="Adriaenssens E.M."/>
            <person name="Foster-Nyarko E."/>
            <person name="Jarju S."/>
            <person name="Secka A."/>
            <person name="Antonio M."/>
            <person name="Oren A."/>
            <person name="Chaudhuri R.R."/>
            <person name="La Ragione R."/>
            <person name="Hildebrand F."/>
            <person name="Pallen M.J."/>
        </authorList>
    </citation>
    <scope>NUCLEOTIDE SEQUENCE</scope>
    <source>
        <strain evidence="10">ChiSjej1B19-7085</strain>
    </source>
</reference>
<name>A0A9D1DPN6_9FIRM</name>
<evidence type="ECO:0000256" key="4">
    <source>
        <dbReference type="ARBA" id="ARBA00022605"/>
    </source>
</evidence>
<sequence length="269" mass="31471">MKFRYISDSHMHTDCSFDGKDPATMLCERAVRLGFYAITITDHCECNEYREQEFDEAVRQSWFESRKAAAVFRGRLHVLSGVELGQPLQSEESARDVLESLDFDFVLGSLHNIRGEQDFYFLDYQKIDLMDYLRRYFDEILEMVEWGKFDSLAHITYPLRYAVQAGIEVPTDYVLERSEEVLKRLIDRGIGLELNTSKIKLIRDGKLPDVEILRRYYELGGRYVTIGSDAHRWADVGFGIEAGLEILHKIGYRHFTVFVKREPRMMPIE</sequence>
<dbReference type="EC" id="3.1.3.15" evidence="3 8"/>
<evidence type="ECO:0000259" key="9">
    <source>
        <dbReference type="Pfam" id="PF02811"/>
    </source>
</evidence>
<dbReference type="InterPro" id="IPR004013">
    <property type="entry name" value="PHP_dom"/>
</dbReference>
<dbReference type="Gene3D" id="3.20.20.140">
    <property type="entry name" value="Metal-dependent hydrolases"/>
    <property type="match status" value="1"/>
</dbReference>
<evidence type="ECO:0000256" key="1">
    <source>
        <dbReference type="ARBA" id="ARBA00004970"/>
    </source>
</evidence>